<dbReference type="AlphaFoldDB" id="D1C3S3"/>
<proteinExistence type="predicted"/>
<evidence type="ECO:0000313" key="2">
    <source>
        <dbReference type="Proteomes" id="UP000002027"/>
    </source>
</evidence>
<gene>
    <name evidence="1" type="ordered locus">Sthe_1455</name>
</gene>
<dbReference type="InParanoid" id="D1C3S3"/>
<sequence length="166" mass="18582">MNTDRLFEPLTESDLQPLREIALAEHSAFFARNPYLEAAYAGHLIGICLCQGAASHYLDPRIGVKDFDIWFFYREDPRARIPHRARKRVPDGPKGRPIDFLRRAIPAPEAERYADDPAGAIMAYLLQRDTATKRALLQKAVVGLAPDALFGRILWRGTEDHAASGG</sequence>
<name>D1C3S3_SPHTD</name>
<dbReference type="HOGENOM" id="CLU_132097_0_0_0"/>
<reference evidence="2" key="1">
    <citation type="submission" date="2009-11" db="EMBL/GenBank/DDBJ databases">
        <title>The complete chromosome 1 of Sphaerobacter thermophilus DSM 20745.</title>
        <authorList>
            <person name="Lucas S."/>
            <person name="Copeland A."/>
            <person name="Lapidus A."/>
            <person name="Glavina del Rio T."/>
            <person name="Dalin E."/>
            <person name="Tice H."/>
            <person name="Bruce D."/>
            <person name="Goodwin L."/>
            <person name="Pitluck S."/>
            <person name="Kyrpides N."/>
            <person name="Mavromatis K."/>
            <person name="Ivanova N."/>
            <person name="Mikhailova N."/>
            <person name="LaButti K.M."/>
            <person name="Clum A."/>
            <person name="Sun H.I."/>
            <person name="Brettin T."/>
            <person name="Detter J.C."/>
            <person name="Han C."/>
            <person name="Larimer F."/>
            <person name="Land M."/>
            <person name="Hauser L."/>
            <person name="Markowitz V."/>
            <person name="Cheng J.F."/>
            <person name="Hugenholtz P."/>
            <person name="Woyke T."/>
            <person name="Wu D."/>
            <person name="Steenblock K."/>
            <person name="Schneider S."/>
            <person name="Pukall R."/>
            <person name="Goeker M."/>
            <person name="Klenk H.P."/>
            <person name="Eisen J.A."/>
        </authorList>
    </citation>
    <scope>NUCLEOTIDE SEQUENCE [LARGE SCALE GENOMIC DNA]</scope>
    <source>
        <strain evidence="2">ATCC 49802 / DSM 20745 / S 6022</strain>
    </source>
</reference>
<dbReference type="Proteomes" id="UP000002027">
    <property type="component" value="Chromosome 1"/>
</dbReference>
<reference evidence="1 2" key="2">
    <citation type="journal article" date="2010" name="Stand. Genomic Sci.">
        <title>Complete genome sequence of Desulfohalobium retbaense type strain (HR(100)).</title>
        <authorList>
            <person name="Spring S."/>
            <person name="Nolan M."/>
            <person name="Lapidus A."/>
            <person name="Glavina Del Rio T."/>
            <person name="Copeland A."/>
            <person name="Tice H."/>
            <person name="Cheng J.F."/>
            <person name="Lucas S."/>
            <person name="Land M."/>
            <person name="Chen F."/>
            <person name="Bruce D."/>
            <person name="Goodwin L."/>
            <person name="Pitluck S."/>
            <person name="Ivanova N."/>
            <person name="Mavromatis K."/>
            <person name="Mikhailova N."/>
            <person name="Pati A."/>
            <person name="Chen A."/>
            <person name="Palaniappan K."/>
            <person name="Hauser L."/>
            <person name="Chang Y.J."/>
            <person name="Jeffries C.D."/>
            <person name="Munk C."/>
            <person name="Kiss H."/>
            <person name="Chain P."/>
            <person name="Han C."/>
            <person name="Brettin T."/>
            <person name="Detter J.C."/>
            <person name="Schuler E."/>
            <person name="Goker M."/>
            <person name="Rohde M."/>
            <person name="Bristow J."/>
            <person name="Eisen J.A."/>
            <person name="Markowitz V."/>
            <person name="Hugenholtz P."/>
            <person name="Kyrpides N.C."/>
            <person name="Klenk H.P."/>
        </authorList>
    </citation>
    <scope>NUCLEOTIDE SEQUENCE [LARGE SCALE GENOMIC DNA]</scope>
    <source>
        <strain evidence="2">ATCC 49802 / DSM 20745 / S 6022</strain>
    </source>
</reference>
<dbReference type="eggNOG" id="ENOG5032VN9">
    <property type="taxonomic scope" value="Bacteria"/>
</dbReference>
<dbReference type="OrthoDB" id="4543719at2"/>
<evidence type="ECO:0000313" key="1">
    <source>
        <dbReference type="EMBL" id="ACZ38890.1"/>
    </source>
</evidence>
<organism evidence="1 2">
    <name type="scientific">Sphaerobacter thermophilus (strain ATCC 49802 / DSM 20745 / KCCM 41009 / NCIMB 13125 / S 6022)</name>
    <dbReference type="NCBI Taxonomy" id="479434"/>
    <lineage>
        <taxon>Bacteria</taxon>
        <taxon>Pseudomonadati</taxon>
        <taxon>Thermomicrobiota</taxon>
        <taxon>Thermomicrobia</taxon>
        <taxon>Sphaerobacterales</taxon>
        <taxon>Sphaerobacterineae</taxon>
        <taxon>Sphaerobacteraceae</taxon>
        <taxon>Sphaerobacter</taxon>
    </lineage>
</organism>
<keyword evidence="2" id="KW-1185">Reference proteome</keyword>
<dbReference type="STRING" id="479434.Sthe_1455"/>
<dbReference type="KEGG" id="sti:Sthe_1455"/>
<dbReference type="RefSeq" id="WP_012871937.1">
    <property type="nucleotide sequence ID" value="NC_013523.1"/>
</dbReference>
<protein>
    <submittedName>
        <fullName evidence="1">Uncharacterized protein</fullName>
    </submittedName>
</protein>
<dbReference type="EMBL" id="CP001823">
    <property type="protein sequence ID" value="ACZ38890.1"/>
    <property type="molecule type" value="Genomic_DNA"/>
</dbReference>
<accession>D1C3S3</accession>